<sequence length="391" mass="44633">MTTSSVTPSPAVSEIDRRRAQAFEKFCRILKDLEKAVNQQLAVGPFGYGEEYNRPALVFLMFEYARSPESRDRFLEAFFEYLVEAEVLDDNDNDDIDLSDDGVVDSCREAVFSFADELVFNFFLPLRAATTRIPQPTPTYHSPLQQVPAQEEQRQQQPMQESVGTPERLEDLRDSCLTRDRHRCVITGAFDQNEFLDRLRQPPPEMTMDFGAYHPIWPVRGGEEEEEEEEDEEGDDDELTAIAILNMFDVGITHLIEDIDDIDWPGNAITLSLEMRKLFGNFDIYFERIEVDDDFNTAFPGQHIYQISAFHPFVATQHQFPVRRALFSHPGIEAPLERLFELHSAIGHVLYFSGAGEYIDLILEDFEDEVVPEDGSSPPEALLNGALGMSM</sequence>
<name>A0AAE0IN72_9PEZI</name>
<dbReference type="Proteomes" id="UP001286456">
    <property type="component" value="Unassembled WGS sequence"/>
</dbReference>
<dbReference type="AlphaFoldDB" id="A0AAE0IN72"/>
<feature type="compositionally biased region" description="Low complexity" evidence="1">
    <location>
        <begin position="145"/>
        <end position="161"/>
    </location>
</feature>
<dbReference type="EMBL" id="JAUEPO010000003">
    <property type="protein sequence ID" value="KAK3328271.1"/>
    <property type="molecule type" value="Genomic_DNA"/>
</dbReference>
<feature type="compositionally biased region" description="Polar residues" evidence="1">
    <location>
        <begin position="134"/>
        <end position="144"/>
    </location>
</feature>
<gene>
    <name evidence="2" type="ORF">B0T19DRAFT_475903</name>
</gene>
<protein>
    <recommendedName>
        <fullName evidence="4">HNH nuclease domain-containing protein</fullName>
    </recommendedName>
</protein>
<reference evidence="2" key="1">
    <citation type="journal article" date="2023" name="Mol. Phylogenet. Evol.">
        <title>Genome-scale phylogeny and comparative genomics of the fungal order Sordariales.</title>
        <authorList>
            <person name="Hensen N."/>
            <person name="Bonometti L."/>
            <person name="Westerberg I."/>
            <person name="Brannstrom I.O."/>
            <person name="Guillou S."/>
            <person name="Cros-Aarteil S."/>
            <person name="Calhoun S."/>
            <person name="Haridas S."/>
            <person name="Kuo A."/>
            <person name="Mondo S."/>
            <person name="Pangilinan J."/>
            <person name="Riley R."/>
            <person name="LaButti K."/>
            <person name="Andreopoulos B."/>
            <person name="Lipzen A."/>
            <person name="Chen C."/>
            <person name="Yan M."/>
            <person name="Daum C."/>
            <person name="Ng V."/>
            <person name="Clum A."/>
            <person name="Steindorff A."/>
            <person name="Ohm R.A."/>
            <person name="Martin F."/>
            <person name="Silar P."/>
            <person name="Natvig D.O."/>
            <person name="Lalanne C."/>
            <person name="Gautier V."/>
            <person name="Ament-Velasquez S.L."/>
            <person name="Kruys A."/>
            <person name="Hutchinson M.I."/>
            <person name="Powell A.J."/>
            <person name="Barry K."/>
            <person name="Miller A.N."/>
            <person name="Grigoriev I.V."/>
            <person name="Debuchy R."/>
            <person name="Gladieux P."/>
            <person name="Hiltunen Thoren M."/>
            <person name="Johannesson H."/>
        </authorList>
    </citation>
    <scope>NUCLEOTIDE SEQUENCE</scope>
    <source>
        <strain evidence="2">SMH4131-1</strain>
    </source>
</reference>
<comment type="caution">
    <text evidence="2">The sequence shown here is derived from an EMBL/GenBank/DDBJ whole genome shotgun (WGS) entry which is preliminary data.</text>
</comment>
<evidence type="ECO:0000313" key="3">
    <source>
        <dbReference type="Proteomes" id="UP001286456"/>
    </source>
</evidence>
<evidence type="ECO:0000313" key="2">
    <source>
        <dbReference type="EMBL" id="KAK3328271.1"/>
    </source>
</evidence>
<feature type="region of interest" description="Disordered" evidence="1">
    <location>
        <begin position="134"/>
        <end position="166"/>
    </location>
</feature>
<accession>A0AAE0IN72</accession>
<evidence type="ECO:0000256" key="1">
    <source>
        <dbReference type="SAM" id="MobiDB-lite"/>
    </source>
</evidence>
<keyword evidence="3" id="KW-1185">Reference proteome</keyword>
<proteinExistence type="predicted"/>
<organism evidence="2 3">
    <name type="scientific">Cercophora scortea</name>
    <dbReference type="NCBI Taxonomy" id="314031"/>
    <lineage>
        <taxon>Eukaryota</taxon>
        <taxon>Fungi</taxon>
        <taxon>Dikarya</taxon>
        <taxon>Ascomycota</taxon>
        <taxon>Pezizomycotina</taxon>
        <taxon>Sordariomycetes</taxon>
        <taxon>Sordariomycetidae</taxon>
        <taxon>Sordariales</taxon>
        <taxon>Lasiosphaeriaceae</taxon>
        <taxon>Cercophora</taxon>
    </lineage>
</organism>
<evidence type="ECO:0008006" key="4">
    <source>
        <dbReference type="Google" id="ProtNLM"/>
    </source>
</evidence>
<reference evidence="2" key="2">
    <citation type="submission" date="2023-06" db="EMBL/GenBank/DDBJ databases">
        <authorList>
            <consortium name="Lawrence Berkeley National Laboratory"/>
            <person name="Haridas S."/>
            <person name="Hensen N."/>
            <person name="Bonometti L."/>
            <person name="Westerberg I."/>
            <person name="Brannstrom I.O."/>
            <person name="Guillou S."/>
            <person name="Cros-Aarteil S."/>
            <person name="Calhoun S."/>
            <person name="Kuo A."/>
            <person name="Mondo S."/>
            <person name="Pangilinan J."/>
            <person name="Riley R."/>
            <person name="Labutti K."/>
            <person name="Andreopoulos B."/>
            <person name="Lipzen A."/>
            <person name="Chen C."/>
            <person name="Yanf M."/>
            <person name="Daum C."/>
            <person name="Ng V."/>
            <person name="Clum A."/>
            <person name="Steindorff A."/>
            <person name="Ohm R."/>
            <person name="Martin F."/>
            <person name="Silar P."/>
            <person name="Natvig D."/>
            <person name="Lalanne C."/>
            <person name="Gautier V."/>
            <person name="Ament-Velasquez S.L."/>
            <person name="Kruys A."/>
            <person name="Hutchinson M.I."/>
            <person name="Powell A.J."/>
            <person name="Barry K."/>
            <person name="Miller A.N."/>
            <person name="Grigoriev I.V."/>
            <person name="Debuchy R."/>
            <person name="Gladieux P."/>
            <person name="Thoren M.H."/>
            <person name="Johannesson H."/>
        </authorList>
    </citation>
    <scope>NUCLEOTIDE SEQUENCE</scope>
    <source>
        <strain evidence="2">SMH4131-1</strain>
    </source>
</reference>